<dbReference type="Gene3D" id="1.10.10.60">
    <property type="entry name" value="Homeodomain-like"/>
    <property type="match status" value="1"/>
</dbReference>
<gene>
    <name evidence="5" type="ORF">HHH54_06890</name>
</gene>
<dbReference type="SMART" id="SM00871">
    <property type="entry name" value="AraC_E_bind"/>
    <property type="match status" value="1"/>
</dbReference>
<reference evidence="5 6" key="1">
    <citation type="submission" date="2020-04" db="EMBL/GenBank/DDBJ databases">
        <title>Staphylococcus species from domestic dog.</title>
        <authorList>
            <person name="Paterson G.K."/>
        </authorList>
    </citation>
    <scope>NUCLEOTIDE SEQUENCE [LARGE SCALE GENOMIC DNA]</scope>
    <source>
        <strain evidence="5 6">H16/1A</strain>
    </source>
</reference>
<comment type="caution">
    <text evidence="5">The sequence shown here is derived from an EMBL/GenBank/DDBJ whole genome shotgun (WGS) entry which is preliminary data.</text>
</comment>
<dbReference type="SUPFAM" id="SSF46689">
    <property type="entry name" value="Homeodomain-like"/>
    <property type="match status" value="1"/>
</dbReference>
<dbReference type="InterPro" id="IPR029441">
    <property type="entry name" value="Cass2"/>
</dbReference>
<feature type="domain" description="HTH araC/xylS-type" evidence="4">
    <location>
        <begin position="8"/>
        <end position="106"/>
    </location>
</feature>
<sequence length="285" mass="33484">MDVIKKVQQSIVYIEDHLLERFDFQKLCDYIGIAPYHLEQSFTMILALTPREYWHGRRMTLAAFDLIHGNSRLIDLAKKYHYDNANSFAHDFSEYHQVSPLQAKVKKDKLKYQDRLYLKLTTTRAEPYPYRLENIGDLPLIGVSRFIPANDLDNHFTIPDFLEDLKENGLLEDMIRYNNIGPHAIFVVSSPLENGLDIFVGVPSERYPSHLENRYLDQQQYAVFNLQGEIDYATNEAWHYIETTLQLSLPFERDSIYIEMYPLDISFEDPFTKIQLCIPVTIDNY</sequence>
<dbReference type="Gene3D" id="3.20.80.10">
    <property type="entry name" value="Regulatory factor, effector binding domain"/>
    <property type="match status" value="1"/>
</dbReference>
<dbReference type="InterPro" id="IPR011256">
    <property type="entry name" value="Reg_factor_effector_dom_sf"/>
</dbReference>
<evidence type="ECO:0000259" key="4">
    <source>
        <dbReference type="PROSITE" id="PS01124"/>
    </source>
</evidence>
<dbReference type="InterPro" id="IPR009057">
    <property type="entry name" value="Homeodomain-like_sf"/>
</dbReference>
<dbReference type="Pfam" id="PF12833">
    <property type="entry name" value="HTH_18"/>
    <property type="match status" value="1"/>
</dbReference>
<keyword evidence="6" id="KW-1185">Reference proteome</keyword>
<dbReference type="RefSeq" id="WP_198618108.1">
    <property type="nucleotide sequence ID" value="NZ_JABANU010000015.1"/>
</dbReference>
<evidence type="ECO:0000256" key="1">
    <source>
        <dbReference type="ARBA" id="ARBA00023015"/>
    </source>
</evidence>
<dbReference type="PANTHER" id="PTHR47504:SF5">
    <property type="entry name" value="RIGHT ORIGIN-BINDING PROTEIN"/>
    <property type="match status" value="1"/>
</dbReference>
<dbReference type="SMART" id="SM00342">
    <property type="entry name" value="HTH_ARAC"/>
    <property type="match status" value="1"/>
</dbReference>
<evidence type="ECO:0000313" key="6">
    <source>
        <dbReference type="Proteomes" id="UP000751852"/>
    </source>
</evidence>
<dbReference type="Pfam" id="PF14526">
    <property type="entry name" value="Cass2"/>
    <property type="match status" value="1"/>
</dbReference>
<dbReference type="InterPro" id="IPR050959">
    <property type="entry name" value="MarA-like"/>
</dbReference>
<dbReference type="EMBL" id="JABANU010000015">
    <property type="protein sequence ID" value="MBI5975328.1"/>
    <property type="molecule type" value="Genomic_DNA"/>
</dbReference>
<keyword evidence="1" id="KW-0805">Transcription regulation</keyword>
<keyword evidence="3" id="KW-0804">Transcription</keyword>
<keyword evidence="2" id="KW-0238">DNA-binding</keyword>
<organism evidence="5 6">
    <name type="scientific">Staphylococcus canis</name>
    <dbReference type="NCBI Taxonomy" id="2724942"/>
    <lineage>
        <taxon>Bacteria</taxon>
        <taxon>Bacillati</taxon>
        <taxon>Bacillota</taxon>
        <taxon>Bacilli</taxon>
        <taxon>Bacillales</taxon>
        <taxon>Staphylococcaceae</taxon>
        <taxon>Staphylococcus</taxon>
    </lineage>
</organism>
<dbReference type="SUPFAM" id="SSF55136">
    <property type="entry name" value="Probable bacterial effector-binding domain"/>
    <property type="match status" value="1"/>
</dbReference>
<dbReference type="InterPro" id="IPR018060">
    <property type="entry name" value="HTH_AraC"/>
</dbReference>
<dbReference type="PROSITE" id="PS01124">
    <property type="entry name" value="HTH_ARAC_FAMILY_2"/>
    <property type="match status" value="1"/>
</dbReference>
<evidence type="ECO:0000256" key="2">
    <source>
        <dbReference type="ARBA" id="ARBA00023125"/>
    </source>
</evidence>
<evidence type="ECO:0000313" key="5">
    <source>
        <dbReference type="EMBL" id="MBI5975328.1"/>
    </source>
</evidence>
<protein>
    <submittedName>
        <fullName evidence="5">AraC family transcriptional regulator</fullName>
    </submittedName>
</protein>
<evidence type="ECO:0000256" key="3">
    <source>
        <dbReference type="ARBA" id="ARBA00023163"/>
    </source>
</evidence>
<dbReference type="PANTHER" id="PTHR47504">
    <property type="entry name" value="RIGHT ORIGIN-BINDING PROTEIN"/>
    <property type="match status" value="1"/>
</dbReference>
<dbReference type="InterPro" id="IPR010499">
    <property type="entry name" value="AraC_E-bd"/>
</dbReference>
<accession>A0ABS0TC57</accession>
<name>A0ABS0TC57_9STAP</name>
<dbReference type="Proteomes" id="UP000751852">
    <property type="component" value="Unassembled WGS sequence"/>
</dbReference>
<proteinExistence type="predicted"/>